<dbReference type="EMBL" id="SOEF01000007">
    <property type="protein sequence ID" value="TDX45469.1"/>
    <property type="molecule type" value="Genomic_DNA"/>
</dbReference>
<evidence type="ECO:0000313" key="5">
    <source>
        <dbReference type="EMBL" id="TDX45469.1"/>
    </source>
</evidence>
<accession>A0A1G6MGD5</accession>
<evidence type="ECO:0000313" key="4">
    <source>
        <dbReference type="EMBL" id="TDS29812.1"/>
    </source>
</evidence>
<reference evidence="3 9" key="1">
    <citation type="submission" date="2016-10" db="EMBL/GenBank/DDBJ databases">
        <authorList>
            <person name="Varghese N."/>
            <person name="Submissions S."/>
        </authorList>
    </citation>
    <scope>NUCLEOTIDE SEQUENCE [LARGE SCALE GENOMIC DNA]</scope>
    <source>
        <strain evidence="3 9">WG10</strain>
    </source>
</reference>
<feature type="compositionally biased region" description="Basic and acidic residues" evidence="1">
    <location>
        <begin position="42"/>
        <end position="57"/>
    </location>
</feature>
<dbReference type="EMBL" id="FMYT01000008">
    <property type="protein sequence ID" value="SDC54579.1"/>
    <property type="molecule type" value="Genomic_DNA"/>
</dbReference>
<reference evidence="2 6" key="2">
    <citation type="submission" date="2018-04" db="EMBL/GenBank/DDBJ databases">
        <title>Subsurface microbial communities from deep shales in Ohio and West Virginia, USA.</title>
        <authorList>
            <person name="Wrighton K."/>
        </authorList>
    </citation>
    <scope>NUCLEOTIDE SEQUENCE [LARGE SCALE GENOMIC DNA]</scope>
    <source>
        <strain evidence="5 7">DSMZ 11287</strain>
        <strain evidence="2 6">MSL28</strain>
    </source>
</reference>
<dbReference type="GeneID" id="57012196"/>
<evidence type="ECO:0000313" key="2">
    <source>
        <dbReference type="EMBL" id="PXV66993.1"/>
    </source>
</evidence>
<evidence type="ECO:0000313" key="3">
    <source>
        <dbReference type="EMBL" id="SDC54579.1"/>
    </source>
</evidence>
<name>A0A1G6MGD5_9FIRM</name>
<feature type="region of interest" description="Disordered" evidence="1">
    <location>
        <begin position="1"/>
        <end position="57"/>
    </location>
</feature>
<evidence type="ECO:0000313" key="8">
    <source>
        <dbReference type="Proteomes" id="UP000295758"/>
    </source>
</evidence>
<evidence type="ECO:0000256" key="1">
    <source>
        <dbReference type="SAM" id="MobiDB-lite"/>
    </source>
</evidence>
<evidence type="ECO:0000313" key="7">
    <source>
        <dbReference type="Proteomes" id="UP000295472"/>
    </source>
</evidence>
<organism evidence="3 9">
    <name type="scientific">Halanaerobium congolense</name>
    <dbReference type="NCBI Taxonomy" id="54121"/>
    <lineage>
        <taxon>Bacteria</taxon>
        <taxon>Bacillati</taxon>
        <taxon>Bacillota</taxon>
        <taxon>Clostridia</taxon>
        <taxon>Halanaerobiales</taxon>
        <taxon>Halanaerobiaceae</taxon>
        <taxon>Halanaerobium</taxon>
    </lineage>
</organism>
<gene>
    <name evidence="4" type="ORF">BY453_11628</name>
    <name evidence="5" type="ORF">C7954_10736</name>
    <name evidence="2" type="ORF">C8C78_10943</name>
    <name evidence="3" type="ORF">SAMN04488597_10863</name>
</gene>
<evidence type="ECO:0000313" key="9">
    <source>
        <dbReference type="Proteomes" id="UP000324896"/>
    </source>
</evidence>
<proteinExistence type="predicted"/>
<feature type="compositionally biased region" description="Basic residues" evidence="1">
    <location>
        <begin position="12"/>
        <end position="25"/>
    </location>
</feature>
<dbReference type="EMBL" id="SOAA01000016">
    <property type="protein sequence ID" value="TDS29812.1"/>
    <property type="molecule type" value="Genomic_DNA"/>
</dbReference>
<dbReference type="EMBL" id="QICM01000009">
    <property type="protein sequence ID" value="PXV66993.1"/>
    <property type="molecule type" value="Genomic_DNA"/>
</dbReference>
<feature type="compositionally biased region" description="Basic and acidic residues" evidence="1">
    <location>
        <begin position="1"/>
        <end position="11"/>
    </location>
</feature>
<dbReference type="Proteomes" id="UP000295472">
    <property type="component" value="Unassembled WGS sequence"/>
</dbReference>
<sequence length="87" mass="10662">MPKKTFAEYRNNKKNKQSKMRKVRNYLKSANKKTSENQLSDINERNNYRSGSRERNPEKEMFLFKMMIRSRENKLKKIGNRKYKLKN</sequence>
<dbReference type="AlphaFoldDB" id="A0A1G6MGD5"/>
<dbReference type="RefSeq" id="WP_089722862.1">
    <property type="nucleotide sequence ID" value="NZ_FMYT01000008.1"/>
</dbReference>
<dbReference type="Proteomes" id="UP000247389">
    <property type="component" value="Unassembled WGS sequence"/>
</dbReference>
<protein>
    <submittedName>
        <fullName evidence="3">Uncharacterized protein</fullName>
    </submittedName>
</protein>
<dbReference type="Proteomes" id="UP000295758">
    <property type="component" value="Unassembled WGS sequence"/>
</dbReference>
<dbReference type="Proteomes" id="UP000324896">
    <property type="component" value="Unassembled WGS sequence"/>
</dbReference>
<reference evidence="4 8" key="3">
    <citation type="submission" date="2019-03" db="EMBL/GenBank/DDBJ databases">
        <title>Deep subsurface shale carbon reservoir microbial communities from Ohio and West Virginia, USA.</title>
        <authorList>
            <person name="Wrighton K."/>
        </authorList>
    </citation>
    <scope>NUCLEOTIDE SEQUENCE [LARGE SCALE GENOMIC DNA]</scope>
    <source>
        <strain evidence="4 8">UTICA-S4D12</strain>
    </source>
</reference>
<evidence type="ECO:0000313" key="6">
    <source>
        <dbReference type="Proteomes" id="UP000247389"/>
    </source>
</evidence>